<dbReference type="OrthoDB" id="101303at2759"/>
<dbReference type="GO" id="GO:0003676">
    <property type="term" value="F:nucleic acid binding"/>
    <property type="evidence" value="ECO:0007669"/>
    <property type="project" value="InterPro"/>
</dbReference>
<comment type="caution">
    <text evidence="1">The sequence shown here is derived from an EMBL/GenBank/DDBJ whole genome shotgun (WGS) entry which is preliminary data.</text>
</comment>
<dbReference type="InterPro" id="IPR012337">
    <property type="entry name" value="RNaseH-like_sf"/>
</dbReference>
<dbReference type="Gene3D" id="3.30.420.10">
    <property type="entry name" value="Ribonuclease H-like superfamily/Ribonuclease H"/>
    <property type="match status" value="1"/>
</dbReference>
<evidence type="ECO:0000313" key="1">
    <source>
        <dbReference type="EMBL" id="OWZ08382.1"/>
    </source>
</evidence>
<dbReference type="AlphaFoldDB" id="A0A225VSR9"/>
<keyword evidence="1" id="KW-0695">RNA-directed DNA polymerase</keyword>
<gene>
    <name evidence="1" type="ORF">PHMEG_00019090</name>
</gene>
<keyword evidence="1" id="KW-0808">Transferase</keyword>
<keyword evidence="1" id="KW-0548">Nucleotidyltransferase</keyword>
<name>A0A225VSR9_9STRA</name>
<dbReference type="InterPro" id="IPR050951">
    <property type="entry name" value="Retrovirus_Pol_polyprotein"/>
</dbReference>
<dbReference type="PANTHER" id="PTHR37984">
    <property type="entry name" value="PROTEIN CBG26694"/>
    <property type="match status" value="1"/>
</dbReference>
<keyword evidence="2" id="KW-1185">Reference proteome</keyword>
<reference evidence="2" key="1">
    <citation type="submission" date="2017-03" db="EMBL/GenBank/DDBJ databases">
        <title>Phytopthora megakarya and P. palmivora, two closely related causual agents of cacao black pod achieved similar genome size and gene model numbers by different mechanisms.</title>
        <authorList>
            <person name="Ali S."/>
            <person name="Shao J."/>
            <person name="Larry D.J."/>
            <person name="Kronmiller B."/>
            <person name="Shen D."/>
            <person name="Strem M.D."/>
            <person name="Melnick R.L."/>
            <person name="Guiltinan M.J."/>
            <person name="Tyler B.M."/>
            <person name="Meinhardt L.W."/>
            <person name="Bailey B.A."/>
        </authorList>
    </citation>
    <scope>NUCLEOTIDE SEQUENCE [LARGE SCALE GENOMIC DNA]</scope>
    <source>
        <strain evidence="2">zdho120</strain>
    </source>
</reference>
<dbReference type="InterPro" id="IPR036397">
    <property type="entry name" value="RNaseH_sf"/>
</dbReference>
<proteinExistence type="predicted"/>
<evidence type="ECO:0000313" key="2">
    <source>
        <dbReference type="Proteomes" id="UP000198211"/>
    </source>
</evidence>
<dbReference type="GO" id="GO:0003964">
    <property type="term" value="F:RNA-directed DNA polymerase activity"/>
    <property type="evidence" value="ECO:0007669"/>
    <property type="project" value="UniProtKB-KW"/>
</dbReference>
<dbReference type="Proteomes" id="UP000198211">
    <property type="component" value="Unassembled WGS sequence"/>
</dbReference>
<accession>A0A225VSR9</accession>
<dbReference type="SUPFAM" id="SSF53098">
    <property type="entry name" value="Ribonuclease H-like"/>
    <property type="match status" value="1"/>
</dbReference>
<protein>
    <submittedName>
        <fullName evidence="1">Reverse transcriptase</fullName>
    </submittedName>
</protein>
<organism evidence="1 2">
    <name type="scientific">Phytophthora megakarya</name>
    <dbReference type="NCBI Taxonomy" id="4795"/>
    <lineage>
        <taxon>Eukaryota</taxon>
        <taxon>Sar</taxon>
        <taxon>Stramenopiles</taxon>
        <taxon>Oomycota</taxon>
        <taxon>Peronosporomycetes</taxon>
        <taxon>Peronosporales</taxon>
        <taxon>Peronosporaceae</taxon>
        <taxon>Phytophthora</taxon>
    </lineage>
</organism>
<dbReference type="EMBL" id="NBNE01003176">
    <property type="protein sequence ID" value="OWZ08382.1"/>
    <property type="molecule type" value="Genomic_DNA"/>
</dbReference>
<sequence>MLGASSLTNSPSWVVNRALISQNCAMIAKQDEVGESDLLDYHVRIDYFTVFVSAKPRASRTAQTVAESYEEAEFRRFGASEAIRHNHEPGVMSDFFKAFSKLMGLRQRATLRTVQRKIGRQNARWYVADIDQPDWYQSAKRLTHALNTAHDRTWNETPFFLVRSCYPRSTLEATLAVGNTPHQDAEARRWRMRIYRHYKIARAQSLKLIREAVGAKAARQNSCTTEYAIERGSRVWLYLDRVKPLYVRKLAYMWHGPFRVAELISTYDVSLESDGTPYLLFPIVHVSKLKLKPVRDFPSRLELRLTVPSGERFDFDEAFLSEDSWETRNLGDDVYEVEQILYGREGLATIYGRTKYDFRVKCRGYEEVSWVDELDLNCGGLLYAFQW</sequence>
<dbReference type="PANTHER" id="PTHR37984:SF5">
    <property type="entry name" value="PROTEIN NYNRIN-LIKE"/>
    <property type="match status" value="1"/>
</dbReference>